<sequence length="135" mass="13813">MSGAPGVRRISSASPYEDVIGYSRAVVVPAGAARVLVSGCTATVDGQVRAPGDAHAQTLLALDVAAAALAEAGTDLDHAVRTRMFVVGREHCDAVGRAHGERLGAARPAASMLVVSGLVDERMLVEVEVEALLPS</sequence>
<evidence type="ECO:0000313" key="1">
    <source>
        <dbReference type="EMBL" id="GAA4987496.1"/>
    </source>
</evidence>
<dbReference type="Pfam" id="PF01042">
    <property type="entry name" value="Ribonuc_L-PSP"/>
    <property type="match status" value="1"/>
</dbReference>
<dbReference type="PANTHER" id="PTHR43857:SF1">
    <property type="entry name" value="YJGH FAMILY PROTEIN"/>
    <property type="match status" value="1"/>
</dbReference>
<dbReference type="EMBL" id="BAABIL010000441">
    <property type="protein sequence ID" value="GAA4987496.1"/>
    <property type="molecule type" value="Genomic_DNA"/>
</dbReference>
<name>A0ABP9I4E9_9ACTN</name>
<dbReference type="SUPFAM" id="SSF55298">
    <property type="entry name" value="YjgF-like"/>
    <property type="match status" value="1"/>
</dbReference>
<dbReference type="Gene3D" id="3.30.1330.40">
    <property type="entry name" value="RutC-like"/>
    <property type="match status" value="1"/>
</dbReference>
<dbReference type="RefSeq" id="WP_345713133.1">
    <property type="nucleotide sequence ID" value="NZ_BAABIL010000441.1"/>
</dbReference>
<dbReference type="InterPro" id="IPR035959">
    <property type="entry name" value="RutC-like_sf"/>
</dbReference>
<dbReference type="PANTHER" id="PTHR43857">
    <property type="entry name" value="BLR7761 PROTEIN"/>
    <property type="match status" value="1"/>
</dbReference>
<organism evidence="1 2">
    <name type="scientific">Kineococcus glutinatus</name>
    <dbReference type="NCBI Taxonomy" id="1070872"/>
    <lineage>
        <taxon>Bacteria</taxon>
        <taxon>Bacillati</taxon>
        <taxon>Actinomycetota</taxon>
        <taxon>Actinomycetes</taxon>
        <taxon>Kineosporiales</taxon>
        <taxon>Kineosporiaceae</taxon>
        <taxon>Kineococcus</taxon>
    </lineage>
</organism>
<dbReference type="Proteomes" id="UP001501195">
    <property type="component" value="Unassembled WGS sequence"/>
</dbReference>
<gene>
    <name evidence="1" type="ORF">GCM10023225_26830</name>
</gene>
<proteinExistence type="predicted"/>
<comment type="caution">
    <text evidence="1">The sequence shown here is derived from an EMBL/GenBank/DDBJ whole genome shotgun (WGS) entry which is preliminary data.</text>
</comment>
<reference evidence="2" key="1">
    <citation type="journal article" date="2019" name="Int. J. Syst. Evol. Microbiol.">
        <title>The Global Catalogue of Microorganisms (GCM) 10K type strain sequencing project: providing services to taxonomists for standard genome sequencing and annotation.</title>
        <authorList>
            <consortium name="The Broad Institute Genomics Platform"/>
            <consortium name="The Broad Institute Genome Sequencing Center for Infectious Disease"/>
            <person name="Wu L."/>
            <person name="Ma J."/>
        </authorList>
    </citation>
    <scope>NUCLEOTIDE SEQUENCE [LARGE SCALE GENOMIC DNA]</scope>
    <source>
        <strain evidence="2">JCM 18126</strain>
    </source>
</reference>
<keyword evidence="2" id="KW-1185">Reference proteome</keyword>
<accession>A0ABP9I4E9</accession>
<evidence type="ECO:0000313" key="2">
    <source>
        <dbReference type="Proteomes" id="UP001501195"/>
    </source>
</evidence>
<dbReference type="InterPro" id="IPR006175">
    <property type="entry name" value="YjgF/YER057c/UK114"/>
</dbReference>
<protein>
    <submittedName>
        <fullName evidence="1">RidA family protein</fullName>
    </submittedName>
</protein>